<reference evidence="2" key="1">
    <citation type="submission" date="2022-10" db="EMBL/GenBank/DDBJ databases">
        <title>Genome assembly of Pristionchus species.</title>
        <authorList>
            <person name="Yoshida K."/>
            <person name="Sommer R.J."/>
        </authorList>
    </citation>
    <scope>NUCLEOTIDE SEQUENCE [LARGE SCALE GENOMIC DNA]</scope>
    <source>
        <strain evidence="2">RS5460</strain>
    </source>
</reference>
<proteinExistence type="predicted"/>
<sequence>MSIITSSSGILGLLCIGRGDIHFIVASLDVICFEVGDWRREDCRYRGSAQEDTTSVISHLVSVHPSVRIRLVHLNTLQVDASIESSDYEQLPARNSNCRSTSSLLGLLNRNPRVGARIVSLSVTEEGSTIESAQDIDLSITDCSSESAPLVLHLSNHRPGIRCGIIALAVLPDLLPIVTTDHLEFSVEGAGSGRATEMMHWSHHCPGWYGNIRIEHLHRVHRSLPIISTSSITAVD</sequence>
<comment type="caution">
    <text evidence="1">The sequence shown here is derived from an EMBL/GenBank/DDBJ whole genome shotgun (WGS) entry which is preliminary data.</text>
</comment>
<evidence type="ECO:0000313" key="2">
    <source>
        <dbReference type="Proteomes" id="UP001328107"/>
    </source>
</evidence>
<organism evidence="1 2">
    <name type="scientific">Pristionchus mayeri</name>
    <dbReference type="NCBI Taxonomy" id="1317129"/>
    <lineage>
        <taxon>Eukaryota</taxon>
        <taxon>Metazoa</taxon>
        <taxon>Ecdysozoa</taxon>
        <taxon>Nematoda</taxon>
        <taxon>Chromadorea</taxon>
        <taxon>Rhabditida</taxon>
        <taxon>Rhabditina</taxon>
        <taxon>Diplogasteromorpha</taxon>
        <taxon>Diplogasteroidea</taxon>
        <taxon>Neodiplogasteridae</taxon>
        <taxon>Pristionchus</taxon>
    </lineage>
</organism>
<feature type="non-terminal residue" evidence="1">
    <location>
        <position position="236"/>
    </location>
</feature>
<dbReference type="AlphaFoldDB" id="A0AAN5CGF6"/>
<keyword evidence="2" id="KW-1185">Reference proteome</keyword>
<accession>A0AAN5CGF6</accession>
<dbReference type="EMBL" id="BTRK01000003">
    <property type="protein sequence ID" value="GMR43352.1"/>
    <property type="molecule type" value="Genomic_DNA"/>
</dbReference>
<gene>
    <name evidence="1" type="ORF">PMAYCL1PPCAC_13547</name>
</gene>
<name>A0AAN5CGF6_9BILA</name>
<dbReference type="Proteomes" id="UP001328107">
    <property type="component" value="Unassembled WGS sequence"/>
</dbReference>
<protein>
    <submittedName>
        <fullName evidence="1">Uncharacterized protein</fullName>
    </submittedName>
</protein>
<evidence type="ECO:0000313" key="1">
    <source>
        <dbReference type="EMBL" id="GMR43352.1"/>
    </source>
</evidence>